<comment type="caution">
    <text evidence="2">The sequence shown here is derived from an EMBL/GenBank/DDBJ whole genome shotgun (WGS) entry which is preliminary data.</text>
</comment>
<gene>
    <name evidence="2" type="ORF">F5983_25300</name>
</gene>
<dbReference type="AlphaFoldDB" id="A0A5N5EFM2"/>
<name>A0A5N5EFM2_9ACTN</name>
<accession>A0A5N5EFM2</accession>
<dbReference type="Proteomes" id="UP000326907">
    <property type="component" value="Unassembled WGS sequence"/>
</dbReference>
<protein>
    <recommendedName>
        <fullName evidence="4">Calcium-binding protein</fullName>
    </recommendedName>
</protein>
<sequence length="279" mass="29849">MNAGRSRSPESGRRGRTGFVAAVAGAVVLTALTAPPAQAAPTGLAVTDVVVNKGKPIVVGTSDIKQPPITFRITFPPGYTTEKPLMYDAYPFLYHGTTAAKGERGGLRVGGWVCYETVARSARCEGTMFIDPRYDLDANNDATKWKIGLALRLYKTDGQLKAEEFKTAPGTVQLKRWAKATVNASPEPVKKGKKLTVTGKLTRADWTKHKYTGVAGSARLQFRKKGSSAYATVKTVKSNSAGALKTTVTASADGYWRWTHNGSSTTGPATSTADFVDVR</sequence>
<dbReference type="RefSeq" id="WP_151512359.1">
    <property type="nucleotide sequence ID" value="NZ_JBMVCA010000004.1"/>
</dbReference>
<dbReference type="EMBL" id="VYUA01000027">
    <property type="protein sequence ID" value="KAB2589678.1"/>
    <property type="molecule type" value="Genomic_DNA"/>
</dbReference>
<evidence type="ECO:0000313" key="3">
    <source>
        <dbReference type="Proteomes" id="UP000326907"/>
    </source>
</evidence>
<evidence type="ECO:0000313" key="2">
    <source>
        <dbReference type="EMBL" id="KAB2589678.1"/>
    </source>
</evidence>
<reference evidence="2 3" key="1">
    <citation type="submission" date="2019-09" db="EMBL/GenBank/DDBJ databases">
        <authorList>
            <person name="Liu P."/>
        </authorList>
    </citation>
    <scope>NUCLEOTIDE SEQUENCE [LARGE SCALE GENOMIC DNA]</scope>
    <source>
        <strain evidence="2 3">TRM68085</strain>
    </source>
</reference>
<feature type="signal peptide" evidence="1">
    <location>
        <begin position="1"/>
        <end position="39"/>
    </location>
</feature>
<evidence type="ECO:0008006" key="4">
    <source>
        <dbReference type="Google" id="ProtNLM"/>
    </source>
</evidence>
<keyword evidence="3" id="KW-1185">Reference proteome</keyword>
<proteinExistence type="predicted"/>
<organism evidence="2 3">
    <name type="scientific">Streptomyces arboris</name>
    <dbReference type="NCBI Taxonomy" id="2600619"/>
    <lineage>
        <taxon>Bacteria</taxon>
        <taxon>Bacillati</taxon>
        <taxon>Actinomycetota</taxon>
        <taxon>Actinomycetes</taxon>
        <taxon>Kitasatosporales</taxon>
        <taxon>Streptomycetaceae</taxon>
        <taxon>Streptomyces</taxon>
    </lineage>
</organism>
<feature type="chain" id="PRO_5024947396" description="Calcium-binding protein" evidence="1">
    <location>
        <begin position="40"/>
        <end position="279"/>
    </location>
</feature>
<keyword evidence="1" id="KW-0732">Signal</keyword>
<evidence type="ECO:0000256" key="1">
    <source>
        <dbReference type="SAM" id="SignalP"/>
    </source>
</evidence>